<gene>
    <name evidence="5" type="ORF">FGADI_4422</name>
</gene>
<dbReference type="CDD" id="cd12148">
    <property type="entry name" value="fungal_TF_MHR"/>
    <property type="match status" value="1"/>
</dbReference>
<dbReference type="EMBL" id="JABFAI010000097">
    <property type="protein sequence ID" value="KAF4955587.1"/>
    <property type="molecule type" value="Genomic_DNA"/>
</dbReference>
<dbReference type="GO" id="GO:0003677">
    <property type="term" value="F:DNA binding"/>
    <property type="evidence" value="ECO:0007669"/>
    <property type="project" value="InterPro"/>
</dbReference>
<dbReference type="Proteomes" id="UP000604273">
    <property type="component" value="Unassembled WGS sequence"/>
</dbReference>
<evidence type="ECO:0000313" key="5">
    <source>
        <dbReference type="EMBL" id="KAF4955587.1"/>
    </source>
</evidence>
<evidence type="ECO:0000256" key="2">
    <source>
        <dbReference type="ARBA" id="ARBA00023242"/>
    </source>
</evidence>
<organism evidence="5 6">
    <name type="scientific">Fusarium gaditjirri</name>
    <dbReference type="NCBI Taxonomy" id="282569"/>
    <lineage>
        <taxon>Eukaryota</taxon>
        <taxon>Fungi</taxon>
        <taxon>Dikarya</taxon>
        <taxon>Ascomycota</taxon>
        <taxon>Pezizomycotina</taxon>
        <taxon>Sordariomycetes</taxon>
        <taxon>Hypocreomycetidae</taxon>
        <taxon>Hypocreales</taxon>
        <taxon>Nectriaceae</taxon>
        <taxon>Fusarium</taxon>
        <taxon>Fusarium nisikadoi species complex</taxon>
    </lineage>
</organism>
<dbReference type="Pfam" id="PF04082">
    <property type="entry name" value="Fungal_trans"/>
    <property type="match status" value="1"/>
</dbReference>
<name>A0A8H4TDD7_9HYPO</name>
<sequence>MGSYLGGVGLSCTYELGGPSKNKSKVSVGDRIQQLEELVRSLLAQQQSTPDVGPDGLIRKRPSQAKSPHSVSTVPHVSLHEDTLVPALIRAPILQRNDIADSPAPSPSEPGSMRLNSRSVGATYVGSVHWAAVLDSISELRDHYEEEEEARMLATNDHLSLQSLGPRLLYEPVQTTKADLLASIPARPVLDRMVARYFNTQGVVPCILHSRRFLQEYEKFWEGTSAMSYNWIGLLFSVMCVATLCQHSIEDPADPEIQERVHLFREQTLHSLILGHYTRGGEYVLETLINYLICESFMSQEDETGLWLVQGIIVQLALSQGYHRDPHNFSSITPFSGEMRRRVWAVIVQLDLRLSSQMALPCVLKSQQYDTADPRNLLDSDFDETTIELPPSRPETEVTPVLYTLAKGRIDHMMGLVNDLVSDTKEHPYMEIMELDRKLQEAEASLPPIFKWQPLSQSFLVAPEIVMHRVLLQLAIQRLTVWLHRKYLAPPYTQPRYQYSHNACVQAAIKILEFQQIVLEETQDDGLLYPARWARWLLLSSRPRAVFLLGVSILCYYVQLAKSRPDVSLDENTGTKIHGLLRNAYPLWLHSATVSREARRAIEYLSLRLGLQEQEIGAPFDDSTADTPQDTDMSLDQFTWDAYKEYIAGFPTTTFSGGFIGQGFPSETGVSTSDLFSMDLETSDSTTG</sequence>
<dbReference type="InterPro" id="IPR007219">
    <property type="entry name" value="XnlR_reg_dom"/>
</dbReference>
<dbReference type="AlphaFoldDB" id="A0A8H4TDD7"/>
<evidence type="ECO:0000256" key="3">
    <source>
        <dbReference type="SAM" id="MobiDB-lite"/>
    </source>
</evidence>
<evidence type="ECO:0000259" key="4">
    <source>
        <dbReference type="SMART" id="SM00906"/>
    </source>
</evidence>
<dbReference type="OrthoDB" id="5431381at2759"/>
<keyword evidence="2" id="KW-0539">Nucleus</keyword>
<reference evidence="5" key="2">
    <citation type="submission" date="2020-05" db="EMBL/GenBank/DDBJ databases">
        <authorList>
            <person name="Kim H.-S."/>
            <person name="Proctor R.H."/>
            <person name="Brown D.W."/>
        </authorList>
    </citation>
    <scope>NUCLEOTIDE SEQUENCE</scope>
    <source>
        <strain evidence="5">NRRL 45417</strain>
    </source>
</reference>
<reference evidence="5" key="1">
    <citation type="journal article" date="2020" name="BMC Genomics">
        <title>Correction to: Identification and distribution of gene clusters required for synthesis of sphingolipid metabolism inhibitors in diverse species of the filamentous fungus Fusarium.</title>
        <authorList>
            <person name="Kim H.S."/>
            <person name="Lohmar J.M."/>
            <person name="Busman M."/>
            <person name="Brown D.W."/>
            <person name="Naumann T.A."/>
            <person name="Divon H.H."/>
            <person name="Lysoe E."/>
            <person name="Uhlig S."/>
            <person name="Proctor R.H."/>
        </authorList>
    </citation>
    <scope>NUCLEOTIDE SEQUENCE</scope>
    <source>
        <strain evidence="5">NRRL 45417</strain>
    </source>
</reference>
<proteinExistence type="predicted"/>
<accession>A0A8H4TDD7</accession>
<dbReference type="GO" id="GO:0008270">
    <property type="term" value="F:zinc ion binding"/>
    <property type="evidence" value="ECO:0007669"/>
    <property type="project" value="InterPro"/>
</dbReference>
<protein>
    <recommendedName>
        <fullName evidence="4">Xylanolytic transcriptional activator regulatory domain-containing protein</fullName>
    </recommendedName>
</protein>
<comment type="caution">
    <text evidence="5">The sequence shown here is derived from an EMBL/GenBank/DDBJ whole genome shotgun (WGS) entry which is preliminary data.</text>
</comment>
<feature type="domain" description="Xylanolytic transcriptional activator regulatory" evidence="4">
    <location>
        <begin position="306"/>
        <end position="380"/>
    </location>
</feature>
<dbReference type="GO" id="GO:0005634">
    <property type="term" value="C:nucleus"/>
    <property type="evidence" value="ECO:0007669"/>
    <property type="project" value="UniProtKB-SubCell"/>
</dbReference>
<evidence type="ECO:0000256" key="1">
    <source>
        <dbReference type="ARBA" id="ARBA00004123"/>
    </source>
</evidence>
<dbReference type="SMART" id="SM00906">
    <property type="entry name" value="Fungal_trans"/>
    <property type="match status" value="1"/>
</dbReference>
<dbReference type="GO" id="GO:0006351">
    <property type="term" value="P:DNA-templated transcription"/>
    <property type="evidence" value="ECO:0007669"/>
    <property type="project" value="InterPro"/>
</dbReference>
<dbReference type="PANTHER" id="PTHR31001">
    <property type="entry name" value="UNCHARACTERIZED TRANSCRIPTIONAL REGULATORY PROTEIN"/>
    <property type="match status" value="1"/>
</dbReference>
<dbReference type="InterPro" id="IPR050613">
    <property type="entry name" value="Sec_Metabolite_Reg"/>
</dbReference>
<feature type="region of interest" description="Disordered" evidence="3">
    <location>
        <begin position="44"/>
        <end position="75"/>
    </location>
</feature>
<keyword evidence="6" id="KW-1185">Reference proteome</keyword>
<dbReference type="PANTHER" id="PTHR31001:SF74">
    <property type="entry name" value="ZN(II)2CYS6 TRANSCRIPTION FACTOR (EUROFUNG)"/>
    <property type="match status" value="1"/>
</dbReference>
<evidence type="ECO:0000313" key="6">
    <source>
        <dbReference type="Proteomes" id="UP000604273"/>
    </source>
</evidence>
<comment type="subcellular location">
    <subcellularLocation>
        <location evidence="1">Nucleus</location>
    </subcellularLocation>
</comment>